<comment type="caution">
    <text evidence="1">The sequence shown here is derived from an EMBL/GenBank/DDBJ whole genome shotgun (WGS) entry which is preliminary data.</text>
</comment>
<evidence type="ECO:0000313" key="1">
    <source>
        <dbReference type="EMBL" id="TGO80808.1"/>
    </source>
</evidence>
<organism evidence="1 2">
    <name type="scientific">Botrytis elliptica</name>
    <dbReference type="NCBI Taxonomy" id="278938"/>
    <lineage>
        <taxon>Eukaryota</taxon>
        <taxon>Fungi</taxon>
        <taxon>Dikarya</taxon>
        <taxon>Ascomycota</taxon>
        <taxon>Pezizomycotina</taxon>
        <taxon>Leotiomycetes</taxon>
        <taxon>Helotiales</taxon>
        <taxon>Sclerotiniaceae</taxon>
        <taxon>Botrytis</taxon>
    </lineage>
</organism>
<evidence type="ECO:0000313" key="2">
    <source>
        <dbReference type="Proteomes" id="UP000297229"/>
    </source>
</evidence>
<dbReference type="EMBL" id="PQXM01000001">
    <property type="protein sequence ID" value="TGO80808.1"/>
    <property type="molecule type" value="Genomic_DNA"/>
</dbReference>
<sequence length="69" mass="8211">MLQLESCYNGLELGKMRRRMGAEKLFREVTEEMELLKSWRYLAIGGKAKIKQTSQWERNCILYEPSLRV</sequence>
<protein>
    <submittedName>
        <fullName evidence="1">Uncharacterized protein</fullName>
    </submittedName>
</protein>
<dbReference type="Proteomes" id="UP000297229">
    <property type="component" value="Unassembled WGS sequence"/>
</dbReference>
<accession>A0A4Z1K582</accession>
<keyword evidence="2" id="KW-1185">Reference proteome</keyword>
<dbReference type="AlphaFoldDB" id="A0A4Z1K582"/>
<name>A0A4Z1K582_9HELO</name>
<gene>
    <name evidence="1" type="ORF">BELL_0001g00670</name>
</gene>
<proteinExistence type="predicted"/>
<reference evidence="1 2" key="1">
    <citation type="submission" date="2017-12" db="EMBL/GenBank/DDBJ databases">
        <title>Comparative genomics of Botrytis spp.</title>
        <authorList>
            <person name="Valero-Jimenez C.A."/>
            <person name="Tapia P."/>
            <person name="Veloso J."/>
            <person name="Silva-Moreno E."/>
            <person name="Staats M."/>
            <person name="Valdes J.H."/>
            <person name="Van Kan J.A.L."/>
        </authorList>
    </citation>
    <scope>NUCLEOTIDE SEQUENCE [LARGE SCALE GENOMIC DNA]</scope>
    <source>
        <strain evidence="1 2">Be9601</strain>
    </source>
</reference>